<reference evidence="3" key="1">
    <citation type="journal article" date="2019" name="Int. J. Syst. Evol. Microbiol.">
        <title>The Global Catalogue of Microorganisms (GCM) 10K type strain sequencing project: providing services to taxonomists for standard genome sequencing and annotation.</title>
        <authorList>
            <consortium name="The Broad Institute Genomics Platform"/>
            <consortium name="The Broad Institute Genome Sequencing Center for Infectious Disease"/>
            <person name="Wu L."/>
            <person name="Ma J."/>
        </authorList>
    </citation>
    <scope>NUCLEOTIDE SEQUENCE [LARGE SCALE GENOMIC DNA]</scope>
    <source>
        <strain evidence="3">KCTC 22280</strain>
    </source>
</reference>
<feature type="chain" id="PRO_5047478846" evidence="1">
    <location>
        <begin position="22"/>
        <end position="244"/>
    </location>
</feature>
<evidence type="ECO:0000256" key="1">
    <source>
        <dbReference type="SAM" id="SignalP"/>
    </source>
</evidence>
<proteinExistence type="predicted"/>
<sequence length="244" mass="26252">MKTLKSALVVSALVAMPVAHADVLGFGASIGYWDSDLSGKAAKGSDRVNVENDLDLSNNTEANLSAYLEHPIPLLPNVRLSYLHIDQSGSGELGTGFDSIPGGVPVDSSLDWRQTDLTLYYEVLDNWVNLDLGLTARDLDAELEVTDTTGLYPVSRTEVSAVLPMLYAAGRFDLPLTGVSAGITGNIISYDGDSVYDYDIYGQYVFAGVQLRAGYREMAVDYEDGDERLDIDVGGPFASVGFSF</sequence>
<keyword evidence="3" id="KW-1185">Reference proteome</keyword>
<evidence type="ECO:0000313" key="3">
    <source>
        <dbReference type="Proteomes" id="UP000601597"/>
    </source>
</evidence>
<evidence type="ECO:0000313" key="2">
    <source>
        <dbReference type="EMBL" id="GGY85312.1"/>
    </source>
</evidence>
<dbReference type="EMBL" id="BMXV01000010">
    <property type="protein sequence ID" value="GGY85312.1"/>
    <property type="molecule type" value="Genomic_DNA"/>
</dbReference>
<dbReference type="Proteomes" id="UP000601597">
    <property type="component" value="Unassembled WGS sequence"/>
</dbReference>
<name>A0ABQ3BAQ3_9GAMM</name>
<feature type="signal peptide" evidence="1">
    <location>
        <begin position="1"/>
        <end position="21"/>
    </location>
</feature>
<dbReference type="InterPro" id="IPR026387">
    <property type="entry name" value="OMP_w_GlyGly"/>
</dbReference>
<accession>A0ABQ3BAQ3</accession>
<gene>
    <name evidence="2" type="ORF">GCM10007071_35780</name>
</gene>
<protein>
    <submittedName>
        <fullName evidence="2">Membrane protein</fullName>
    </submittedName>
</protein>
<dbReference type="NCBIfam" id="TIGR04219">
    <property type="entry name" value="OMP_w_GlyGly"/>
    <property type="match status" value="1"/>
</dbReference>
<organism evidence="2 3">
    <name type="scientific">Marinobacter zhanjiangensis</name>
    <dbReference type="NCBI Taxonomy" id="578215"/>
    <lineage>
        <taxon>Bacteria</taxon>
        <taxon>Pseudomonadati</taxon>
        <taxon>Pseudomonadota</taxon>
        <taxon>Gammaproteobacteria</taxon>
        <taxon>Pseudomonadales</taxon>
        <taxon>Marinobacteraceae</taxon>
        <taxon>Marinobacter</taxon>
    </lineage>
</organism>
<comment type="caution">
    <text evidence="2">The sequence shown here is derived from an EMBL/GenBank/DDBJ whole genome shotgun (WGS) entry which is preliminary data.</text>
</comment>
<keyword evidence="1" id="KW-0732">Signal</keyword>
<dbReference type="RefSeq" id="WP_189578281.1">
    <property type="nucleotide sequence ID" value="NZ_BMXV01000010.1"/>
</dbReference>